<dbReference type="InterPro" id="IPR002524">
    <property type="entry name" value="Cation_efflux"/>
</dbReference>
<keyword evidence="11" id="KW-1185">Reference proteome</keyword>
<dbReference type="InterPro" id="IPR050291">
    <property type="entry name" value="CDF_Transporter"/>
</dbReference>
<keyword evidence="4 7" id="KW-0812">Transmembrane</keyword>
<keyword evidence="3" id="KW-0813">Transport</keyword>
<gene>
    <name evidence="10" type="ORF">FCL54_01550</name>
</gene>
<evidence type="ECO:0000256" key="3">
    <source>
        <dbReference type="ARBA" id="ARBA00022448"/>
    </source>
</evidence>
<evidence type="ECO:0000259" key="9">
    <source>
        <dbReference type="Pfam" id="PF16916"/>
    </source>
</evidence>
<organism evidence="10 11">
    <name type="scientific">Exobacillus caeni</name>
    <dbReference type="NCBI Taxonomy" id="2574798"/>
    <lineage>
        <taxon>Bacteria</taxon>
        <taxon>Bacillati</taxon>
        <taxon>Bacillota</taxon>
        <taxon>Bacilli</taxon>
        <taxon>Bacillales</taxon>
        <taxon>Guptibacillaceae</taxon>
        <taxon>Exobacillus</taxon>
    </lineage>
</organism>
<feature type="transmembrane region" description="Helical" evidence="7">
    <location>
        <begin position="112"/>
        <end position="129"/>
    </location>
</feature>
<dbReference type="InterPro" id="IPR058533">
    <property type="entry name" value="Cation_efflux_TM"/>
</dbReference>
<evidence type="ECO:0000256" key="2">
    <source>
        <dbReference type="ARBA" id="ARBA00008114"/>
    </source>
</evidence>
<dbReference type="NCBIfam" id="TIGR01297">
    <property type="entry name" value="CDF"/>
    <property type="match status" value="1"/>
</dbReference>
<evidence type="ECO:0000259" key="8">
    <source>
        <dbReference type="Pfam" id="PF01545"/>
    </source>
</evidence>
<comment type="similarity">
    <text evidence="2">Belongs to the cation diffusion facilitator (CDF) transporter (TC 2.A.4) family.</text>
</comment>
<dbReference type="Pfam" id="PF01545">
    <property type="entry name" value="Cation_efflux"/>
    <property type="match status" value="1"/>
</dbReference>
<dbReference type="InterPro" id="IPR027469">
    <property type="entry name" value="Cation_efflux_TMD_sf"/>
</dbReference>
<keyword evidence="6 7" id="KW-0472">Membrane</keyword>
<comment type="subcellular location">
    <subcellularLocation>
        <location evidence="1">Membrane</location>
        <topology evidence="1">Multi-pass membrane protein</topology>
    </subcellularLocation>
</comment>
<dbReference type="GO" id="GO:0008324">
    <property type="term" value="F:monoatomic cation transmembrane transporter activity"/>
    <property type="evidence" value="ECO:0007669"/>
    <property type="project" value="InterPro"/>
</dbReference>
<feature type="domain" description="Cation efflux protein transmembrane" evidence="8">
    <location>
        <begin position="9"/>
        <end position="200"/>
    </location>
</feature>
<dbReference type="Pfam" id="PF16916">
    <property type="entry name" value="ZT_dimer"/>
    <property type="match status" value="1"/>
</dbReference>
<dbReference type="Gene3D" id="3.30.70.1350">
    <property type="entry name" value="Cation efflux protein, cytoplasmic domain"/>
    <property type="match status" value="1"/>
</dbReference>
<dbReference type="AlphaFoldDB" id="A0A5R9F7L7"/>
<dbReference type="Proteomes" id="UP000308230">
    <property type="component" value="Unassembled WGS sequence"/>
</dbReference>
<feature type="transmembrane region" description="Helical" evidence="7">
    <location>
        <begin position="71"/>
        <end position="92"/>
    </location>
</feature>
<accession>A0A5R9F7L7</accession>
<proteinExistence type="inferred from homology"/>
<evidence type="ECO:0000256" key="5">
    <source>
        <dbReference type="ARBA" id="ARBA00022989"/>
    </source>
</evidence>
<dbReference type="SUPFAM" id="SSF160240">
    <property type="entry name" value="Cation efflux protein cytoplasmic domain-like"/>
    <property type="match status" value="1"/>
</dbReference>
<evidence type="ECO:0000256" key="1">
    <source>
        <dbReference type="ARBA" id="ARBA00004141"/>
    </source>
</evidence>
<reference evidence="10 11" key="1">
    <citation type="submission" date="2019-04" db="EMBL/GenBank/DDBJ databases">
        <title>Bacillus caeni sp. nov., a bacterium isolated from mangrove sediment.</title>
        <authorList>
            <person name="Huang H."/>
            <person name="Mo K."/>
            <person name="Hu Y."/>
        </authorList>
    </citation>
    <scope>NUCLEOTIDE SEQUENCE [LARGE SCALE GENOMIC DNA]</scope>
    <source>
        <strain evidence="10 11">HB172195</strain>
    </source>
</reference>
<sequence>MNSAIKGAYISITAYLFLSAVKLIIGFISESEALLADGFNNTSDIIASIAVLIGLKIAMKPRDENHPYGHSRAETISSLVASFIMMVIGLQVLFETGTDLFMKRDQPPSIEAAWAAAFGSCVMFIVYGYNKKLAEESNSHGLMAAAKDNLSDALVGIGTLIGIIGSQFRLPWLDPLTGVVIGVIICKTAWEIFRDASLMLTDAFDRETLGEIQETIKDIHGVEEIVDIKARMAGNEVIVDAIVEVDPYLNIMEGHEITDRIEETLEDKHKIKHAHIHIEPGLAPDNKLKD</sequence>
<keyword evidence="5 7" id="KW-1133">Transmembrane helix</keyword>
<comment type="caution">
    <text evidence="10">The sequence shown here is derived from an EMBL/GenBank/DDBJ whole genome shotgun (WGS) entry which is preliminary data.</text>
</comment>
<feature type="domain" description="Cation efflux protein cytoplasmic" evidence="9">
    <location>
        <begin position="205"/>
        <end position="280"/>
    </location>
</feature>
<dbReference type="InterPro" id="IPR036837">
    <property type="entry name" value="Cation_efflux_CTD_sf"/>
</dbReference>
<feature type="transmembrane region" description="Helical" evidence="7">
    <location>
        <begin position="7"/>
        <end position="29"/>
    </location>
</feature>
<protein>
    <submittedName>
        <fullName evidence="10">Cation transporter</fullName>
    </submittedName>
</protein>
<evidence type="ECO:0000313" key="10">
    <source>
        <dbReference type="EMBL" id="TLS39021.1"/>
    </source>
</evidence>
<dbReference type="SUPFAM" id="SSF161111">
    <property type="entry name" value="Cation efflux protein transmembrane domain-like"/>
    <property type="match status" value="1"/>
</dbReference>
<dbReference type="PANTHER" id="PTHR43840">
    <property type="entry name" value="MITOCHONDRIAL METAL TRANSPORTER 1-RELATED"/>
    <property type="match status" value="1"/>
</dbReference>
<evidence type="ECO:0000256" key="6">
    <source>
        <dbReference type="ARBA" id="ARBA00023136"/>
    </source>
</evidence>
<feature type="transmembrane region" description="Helical" evidence="7">
    <location>
        <begin position="41"/>
        <end position="59"/>
    </location>
</feature>
<dbReference type="Gene3D" id="1.20.1510.10">
    <property type="entry name" value="Cation efflux protein transmembrane domain"/>
    <property type="match status" value="1"/>
</dbReference>
<dbReference type="PANTHER" id="PTHR43840:SF50">
    <property type="entry name" value="MANGANESE EFFLUX SYSTEM PROTEIN MNES"/>
    <property type="match status" value="1"/>
</dbReference>
<dbReference type="FunFam" id="1.20.1510.10:FF:000006">
    <property type="entry name" value="Divalent cation efflux transporter"/>
    <property type="match status" value="1"/>
</dbReference>
<name>A0A5R9F7L7_9BACL</name>
<dbReference type="GO" id="GO:0016020">
    <property type="term" value="C:membrane"/>
    <property type="evidence" value="ECO:0007669"/>
    <property type="project" value="UniProtKB-SubCell"/>
</dbReference>
<evidence type="ECO:0000256" key="4">
    <source>
        <dbReference type="ARBA" id="ARBA00022692"/>
    </source>
</evidence>
<dbReference type="RefSeq" id="WP_138122454.1">
    <property type="nucleotide sequence ID" value="NZ_SWLG01000001.1"/>
</dbReference>
<evidence type="ECO:0000256" key="7">
    <source>
        <dbReference type="SAM" id="Phobius"/>
    </source>
</evidence>
<dbReference type="InterPro" id="IPR027470">
    <property type="entry name" value="Cation_efflux_CTD"/>
</dbReference>
<evidence type="ECO:0000313" key="11">
    <source>
        <dbReference type="Proteomes" id="UP000308230"/>
    </source>
</evidence>
<dbReference type="EMBL" id="SWLG01000001">
    <property type="protein sequence ID" value="TLS39021.1"/>
    <property type="molecule type" value="Genomic_DNA"/>
</dbReference>
<dbReference type="OrthoDB" id="9806522at2"/>